<reference evidence="2" key="1">
    <citation type="submission" date="2021-05" db="EMBL/GenBank/DDBJ databases">
        <authorList>
            <person name="Alioto T."/>
            <person name="Alioto T."/>
            <person name="Gomez Garrido J."/>
        </authorList>
    </citation>
    <scope>NUCLEOTIDE SEQUENCE</scope>
</reference>
<name>A0A8D8JS87_CULPI</name>
<sequence>MARPPLLIELAGDVAAAGPGGPSSSNSGASSGRRRAWVVRDLGRDDRGLPDGRCRTMPLEPDPGRWMPIRGTSRSVVDHREVRGHHVRGQLIGAAGRCAMAAGRGVPGRRENGRPPAAPCRESRRHREGNQSTAG</sequence>
<protein>
    <submittedName>
        <fullName evidence="2">(northern house mosquito) hypothetical protein</fullName>
    </submittedName>
</protein>
<dbReference type="EMBL" id="HBUE01300878">
    <property type="protein sequence ID" value="CAG6578864.1"/>
    <property type="molecule type" value="Transcribed_RNA"/>
</dbReference>
<dbReference type="AlphaFoldDB" id="A0A8D8JS87"/>
<organism evidence="2">
    <name type="scientific">Culex pipiens</name>
    <name type="common">House mosquito</name>
    <dbReference type="NCBI Taxonomy" id="7175"/>
    <lineage>
        <taxon>Eukaryota</taxon>
        <taxon>Metazoa</taxon>
        <taxon>Ecdysozoa</taxon>
        <taxon>Arthropoda</taxon>
        <taxon>Hexapoda</taxon>
        <taxon>Insecta</taxon>
        <taxon>Pterygota</taxon>
        <taxon>Neoptera</taxon>
        <taxon>Endopterygota</taxon>
        <taxon>Diptera</taxon>
        <taxon>Nematocera</taxon>
        <taxon>Culicoidea</taxon>
        <taxon>Culicidae</taxon>
        <taxon>Culicinae</taxon>
        <taxon>Culicini</taxon>
        <taxon>Culex</taxon>
        <taxon>Culex</taxon>
    </lineage>
</organism>
<feature type="compositionally biased region" description="Basic and acidic residues" evidence="1">
    <location>
        <begin position="41"/>
        <end position="54"/>
    </location>
</feature>
<evidence type="ECO:0000313" key="2">
    <source>
        <dbReference type="EMBL" id="CAG6578864.1"/>
    </source>
</evidence>
<feature type="compositionally biased region" description="Low complexity" evidence="1">
    <location>
        <begin position="13"/>
        <end position="31"/>
    </location>
</feature>
<feature type="region of interest" description="Disordered" evidence="1">
    <location>
        <begin position="13"/>
        <end position="70"/>
    </location>
</feature>
<accession>A0A8D8JS87</accession>
<proteinExistence type="predicted"/>
<evidence type="ECO:0000256" key="1">
    <source>
        <dbReference type="SAM" id="MobiDB-lite"/>
    </source>
</evidence>
<feature type="region of interest" description="Disordered" evidence="1">
    <location>
        <begin position="103"/>
        <end position="135"/>
    </location>
</feature>
<dbReference type="EMBL" id="HBUE01194894">
    <property type="protein sequence ID" value="CAG6527143.1"/>
    <property type="molecule type" value="Transcribed_RNA"/>
</dbReference>